<name>A0AAD7HI21_9AGAR</name>
<dbReference type="Proteomes" id="UP001215598">
    <property type="component" value="Unassembled WGS sequence"/>
</dbReference>
<evidence type="ECO:0000313" key="2">
    <source>
        <dbReference type="EMBL" id="KAJ7720722.1"/>
    </source>
</evidence>
<reference evidence="2" key="1">
    <citation type="submission" date="2023-03" db="EMBL/GenBank/DDBJ databases">
        <title>Massive genome expansion in bonnet fungi (Mycena s.s.) driven by repeated elements and novel gene families across ecological guilds.</title>
        <authorList>
            <consortium name="Lawrence Berkeley National Laboratory"/>
            <person name="Harder C.B."/>
            <person name="Miyauchi S."/>
            <person name="Viragh M."/>
            <person name="Kuo A."/>
            <person name="Thoen E."/>
            <person name="Andreopoulos B."/>
            <person name="Lu D."/>
            <person name="Skrede I."/>
            <person name="Drula E."/>
            <person name="Henrissat B."/>
            <person name="Morin E."/>
            <person name="Kohler A."/>
            <person name="Barry K."/>
            <person name="LaButti K."/>
            <person name="Morin E."/>
            <person name="Salamov A."/>
            <person name="Lipzen A."/>
            <person name="Mereny Z."/>
            <person name="Hegedus B."/>
            <person name="Baldrian P."/>
            <person name="Stursova M."/>
            <person name="Weitz H."/>
            <person name="Taylor A."/>
            <person name="Grigoriev I.V."/>
            <person name="Nagy L.G."/>
            <person name="Martin F."/>
            <person name="Kauserud H."/>
        </authorList>
    </citation>
    <scope>NUCLEOTIDE SEQUENCE</scope>
    <source>
        <strain evidence="2">CBHHK182m</strain>
    </source>
</reference>
<keyword evidence="3" id="KW-1185">Reference proteome</keyword>
<organism evidence="2 3">
    <name type="scientific">Mycena metata</name>
    <dbReference type="NCBI Taxonomy" id="1033252"/>
    <lineage>
        <taxon>Eukaryota</taxon>
        <taxon>Fungi</taxon>
        <taxon>Dikarya</taxon>
        <taxon>Basidiomycota</taxon>
        <taxon>Agaricomycotina</taxon>
        <taxon>Agaricomycetes</taxon>
        <taxon>Agaricomycetidae</taxon>
        <taxon>Agaricales</taxon>
        <taxon>Marasmiineae</taxon>
        <taxon>Mycenaceae</taxon>
        <taxon>Mycena</taxon>
    </lineage>
</organism>
<dbReference type="AlphaFoldDB" id="A0AAD7HI21"/>
<sequence length="296" mass="33035">MKSNTDSVQKISKPSSSSSAAPHIPPLDSAERTIVSKATDWPSDCVSDAFWKCCARLTTRTHDHHDNWIGGPEIREWNRNNTSACERCSKGKKKRVCQVENDQPSCIPCRMIKVGCDRKARFLFDMTREKFFSDFQVFMAVYKKGPTTRTRREKRVEIRTRRVQSASKDFLVNQPASRTPNITSPSKYPTELEICTPSSLATDSTSANIGVDVAPSVLARVADVTPFQEAELHLAYFNNLLLAYNALLKAKEDIILAHAKGTCQHSNDMLERVSSALRICGSVVPSLSQGHEIRSS</sequence>
<evidence type="ECO:0000256" key="1">
    <source>
        <dbReference type="SAM" id="MobiDB-lite"/>
    </source>
</evidence>
<protein>
    <recommendedName>
        <fullName evidence="4">Zn(2)-C6 fungal-type domain-containing protein</fullName>
    </recommendedName>
</protein>
<accession>A0AAD7HI21</accession>
<proteinExistence type="predicted"/>
<evidence type="ECO:0000313" key="3">
    <source>
        <dbReference type="Proteomes" id="UP001215598"/>
    </source>
</evidence>
<feature type="region of interest" description="Disordered" evidence="1">
    <location>
        <begin position="1"/>
        <end position="28"/>
    </location>
</feature>
<comment type="caution">
    <text evidence="2">The sequence shown here is derived from an EMBL/GenBank/DDBJ whole genome shotgun (WGS) entry which is preliminary data.</text>
</comment>
<feature type="compositionally biased region" description="Low complexity" evidence="1">
    <location>
        <begin position="10"/>
        <end position="22"/>
    </location>
</feature>
<dbReference type="EMBL" id="JARKIB010000237">
    <property type="protein sequence ID" value="KAJ7720722.1"/>
    <property type="molecule type" value="Genomic_DNA"/>
</dbReference>
<evidence type="ECO:0008006" key="4">
    <source>
        <dbReference type="Google" id="ProtNLM"/>
    </source>
</evidence>
<gene>
    <name evidence="2" type="ORF">B0H16DRAFT_1604263</name>
</gene>